<reference evidence="1 2" key="1">
    <citation type="submission" date="2014-02" db="EMBL/GenBank/DDBJ databases">
        <authorList>
            <person name="Sears C."/>
            <person name="Carroll K."/>
            <person name="Sack B.R."/>
            <person name="Qadri F."/>
            <person name="Myers L.L."/>
            <person name="Chung G.-T."/>
            <person name="Escheverria P."/>
            <person name="Fraser C.M."/>
            <person name="Sadzewicz L."/>
            <person name="Shefchek K.A."/>
            <person name="Tallon L."/>
            <person name="Das S.P."/>
            <person name="Daugherty S."/>
            <person name="Mongodin E.F."/>
        </authorList>
    </citation>
    <scope>NUCLEOTIDE SEQUENCE [LARGE SCALE GENOMIC DNA]</scope>
    <source>
        <strain evidence="2">3988T(B)14</strain>
    </source>
</reference>
<dbReference type="EMBL" id="JGCY01000269">
    <property type="protein sequence ID" value="EXY74715.1"/>
    <property type="molecule type" value="Genomic_DNA"/>
</dbReference>
<comment type="caution">
    <text evidence="1">The sequence shown here is derived from an EMBL/GenBank/DDBJ whole genome shotgun (WGS) entry which is preliminary data.</text>
</comment>
<proteinExistence type="predicted"/>
<accession>A0A015W2M2</accession>
<sequence>MLRMEKLCRLVGVSDGQTATHIKGKPLEYAGKLYSEEHE</sequence>
<dbReference type="Proteomes" id="UP000020529">
    <property type="component" value="Unassembled WGS sequence"/>
</dbReference>
<name>A0A015W2M2_BACFG</name>
<evidence type="ECO:0000313" key="2">
    <source>
        <dbReference type="Proteomes" id="UP000020529"/>
    </source>
</evidence>
<evidence type="ECO:0000313" key="1">
    <source>
        <dbReference type="EMBL" id="EXY74715.1"/>
    </source>
</evidence>
<gene>
    <name evidence="1" type="ORF">M124_1477</name>
</gene>
<dbReference type="AlphaFoldDB" id="A0A015W2M2"/>
<protein>
    <submittedName>
        <fullName evidence="1">Putative mobilization protein BmpH</fullName>
    </submittedName>
</protein>
<dbReference type="PATRIC" id="fig|1339315.3.peg.2252"/>
<organism evidence="1 2">
    <name type="scientific">Bacteroides fragilis str. 3988T(B)14</name>
    <dbReference type="NCBI Taxonomy" id="1339315"/>
    <lineage>
        <taxon>Bacteria</taxon>
        <taxon>Pseudomonadati</taxon>
        <taxon>Bacteroidota</taxon>
        <taxon>Bacteroidia</taxon>
        <taxon>Bacteroidales</taxon>
        <taxon>Bacteroidaceae</taxon>
        <taxon>Bacteroides</taxon>
    </lineage>
</organism>